<dbReference type="PANTHER" id="PTHR34222">
    <property type="entry name" value="GAG_PRE-INTEGRS DOMAIN-CONTAINING PROTEIN"/>
    <property type="match status" value="1"/>
</dbReference>
<keyword evidence="2" id="KW-1185">Reference proteome</keyword>
<protein>
    <submittedName>
        <fullName evidence="1">Uncharacterized protein</fullName>
    </submittedName>
</protein>
<name>A0AAE1WJQ8_9LAMI</name>
<dbReference type="EMBL" id="JACGWL010000009">
    <property type="protein sequence ID" value="KAK4394531.1"/>
    <property type="molecule type" value="Genomic_DNA"/>
</dbReference>
<reference evidence="1" key="1">
    <citation type="submission" date="2020-06" db="EMBL/GenBank/DDBJ databases">
        <authorList>
            <person name="Li T."/>
            <person name="Hu X."/>
            <person name="Zhang T."/>
            <person name="Song X."/>
            <person name="Zhang H."/>
            <person name="Dai N."/>
            <person name="Sheng W."/>
            <person name="Hou X."/>
            <person name="Wei L."/>
        </authorList>
    </citation>
    <scope>NUCLEOTIDE SEQUENCE</scope>
    <source>
        <strain evidence="1">K16</strain>
        <tissue evidence="1">Leaf</tissue>
    </source>
</reference>
<organism evidence="1 2">
    <name type="scientific">Sesamum angolense</name>
    <dbReference type="NCBI Taxonomy" id="2727404"/>
    <lineage>
        <taxon>Eukaryota</taxon>
        <taxon>Viridiplantae</taxon>
        <taxon>Streptophyta</taxon>
        <taxon>Embryophyta</taxon>
        <taxon>Tracheophyta</taxon>
        <taxon>Spermatophyta</taxon>
        <taxon>Magnoliopsida</taxon>
        <taxon>eudicotyledons</taxon>
        <taxon>Gunneridae</taxon>
        <taxon>Pentapetalae</taxon>
        <taxon>asterids</taxon>
        <taxon>lamiids</taxon>
        <taxon>Lamiales</taxon>
        <taxon>Pedaliaceae</taxon>
        <taxon>Sesamum</taxon>
    </lineage>
</organism>
<dbReference type="Proteomes" id="UP001289374">
    <property type="component" value="Unassembled WGS sequence"/>
</dbReference>
<dbReference type="PANTHER" id="PTHR34222:SF99">
    <property type="entry name" value="PROTEIN, PUTATIVE-RELATED"/>
    <property type="match status" value="1"/>
</dbReference>
<reference evidence="1" key="2">
    <citation type="journal article" date="2024" name="Plant">
        <title>Genomic evolution and insights into agronomic trait innovations of Sesamum species.</title>
        <authorList>
            <person name="Miao H."/>
            <person name="Wang L."/>
            <person name="Qu L."/>
            <person name="Liu H."/>
            <person name="Sun Y."/>
            <person name="Le M."/>
            <person name="Wang Q."/>
            <person name="Wei S."/>
            <person name="Zheng Y."/>
            <person name="Lin W."/>
            <person name="Duan Y."/>
            <person name="Cao H."/>
            <person name="Xiong S."/>
            <person name="Wang X."/>
            <person name="Wei L."/>
            <person name="Li C."/>
            <person name="Ma Q."/>
            <person name="Ju M."/>
            <person name="Zhao R."/>
            <person name="Li G."/>
            <person name="Mu C."/>
            <person name="Tian Q."/>
            <person name="Mei H."/>
            <person name="Zhang T."/>
            <person name="Gao T."/>
            <person name="Zhang H."/>
        </authorList>
    </citation>
    <scope>NUCLEOTIDE SEQUENCE</scope>
    <source>
        <strain evidence="1">K16</strain>
    </source>
</reference>
<evidence type="ECO:0000313" key="2">
    <source>
        <dbReference type="Proteomes" id="UP001289374"/>
    </source>
</evidence>
<gene>
    <name evidence="1" type="ORF">Sango_1607400</name>
</gene>
<proteinExistence type="predicted"/>
<sequence>MVTSVEKQKQAHLLGSENVALHRRTKYKRDFEGTAIRKTFEDKKSQFSDHCARIGHTRDTCFKLHGKPDSYKELVEQKRRQPTARGFMIDNTDMKIVGEQLESKEHGLLQKLMKLIKGNLQQEE</sequence>
<accession>A0AAE1WJQ8</accession>
<evidence type="ECO:0000313" key="1">
    <source>
        <dbReference type="EMBL" id="KAK4394531.1"/>
    </source>
</evidence>
<comment type="caution">
    <text evidence="1">The sequence shown here is derived from an EMBL/GenBank/DDBJ whole genome shotgun (WGS) entry which is preliminary data.</text>
</comment>
<dbReference type="AlphaFoldDB" id="A0AAE1WJQ8"/>